<dbReference type="Gene3D" id="3.30.1380.10">
    <property type="match status" value="1"/>
</dbReference>
<sequence length="181" mass="20149">MSIFVLVFMAVVLYVQYLMLPDKDSEINPNAPMPDGLHPIVEEKTNQLIQHSAEKGISIVITDGFRSAEDQDKLYEKGRATEGTIVTYARGGESYHNFGLAVDFAIKIPSGEVIWDMTYDGNGNSISDWTEVVSLAKGLGFEWGGDWVRFKDYPHLQMDFGLSIAALQRGERPEEQPSADS</sequence>
<dbReference type="Proteomes" id="UP000326671">
    <property type="component" value="Unassembled WGS sequence"/>
</dbReference>
<dbReference type="InterPro" id="IPR052179">
    <property type="entry name" value="DD-CPase-like"/>
</dbReference>
<dbReference type="PANTHER" id="PTHR34385:SF1">
    <property type="entry name" value="PEPTIDOGLYCAN L-ALANYL-D-GLUTAMATE ENDOPEPTIDASE CWLK"/>
    <property type="match status" value="1"/>
</dbReference>
<gene>
    <name evidence="2" type="ORF">F4V44_01495</name>
</gene>
<dbReference type="InterPro" id="IPR009045">
    <property type="entry name" value="Zn_M74/Hedgehog-like"/>
</dbReference>
<evidence type="ECO:0000259" key="1">
    <source>
        <dbReference type="Pfam" id="PF13539"/>
    </source>
</evidence>
<dbReference type="CDD" id="cd14845">
    <property type="entry name" value="L-Ala-D-Glu_peptidase_like"/>
    <property type="match status" value="1"/>
</dbReference>
<accession>A0A5J5I9D1</accession>
<keyword evidence="3" id="KW-1185">Reference proteome</keyword>
<dbReference type="AlphaFoldDB" id="A0A5J5I9D1"/>
<dbReference type="Pfam" id="PF13539">
    <property type="entry name" value="Peptidase_M15_4"/>
    <property type="match status" value="1"/>
</dbReference>
<organism evidence="2 3">
    <name type="scientific">Niallia endozanthoxylica</name>
    <dbReference type="NCBI Taxonomy" id="2036016"/>
    <lineage>
        <taxon>Bacteria</taxon>
        <taxon>Bacillati</taxon>
        <taxon>Bacillota</taxon>
        <taxon>Bacilli</taxon>
        <taxon>Bacillales</taxon>
        <taxon>Bacillaceae</taxon>
        <taxon>Niallia</taxon>
    </lineage>
</organism>
<dbReference type="GO" id="GO:0008233">
    <property type="term" value="F:peptidase activity"/>
    <property type="evidence" value="ECO:0007669"/>
    <property type="project" value="InterPro"/>
</dbReference>
<proteinExistence type="predicted"/>
<protein>
    <submittedName>
        <fullName evidence="2">M15 family metallopeptidase</fullName>
    </submittedName>
</protein>
<name>A0A5J5I9D1_9BACI</name>
<evidence type="ECO:0000313" key="2">
    <source>
        <dbReference type="EMBL" id="KAA9031236.1"/>
    </source>
</evidence>
<dbReference type="InterPro" id="IPR039561">
    <property type="entry name" value="Peptidase_M15C"/>
</dbReference>
<reference evidence="2 3" key="1">
    <citation type="submission" date="2019-09" db="EMBL/GenBank/DDBJ databases">
        <title>Whole genome sequences of isolates from the Mars Exploration Rovers.</title>
        <authorList>
            <person name="Seuylemezian A."/>
            <person name="Vaishampayan P."/>
        </authorList>
    </citation>
    <scope>NUCLEOTIDE SEQUENCE [LARGE SCALE GENOMIC DNA]</scope>
    <source>
        <strain evidence="2 3">MER_TA_151</strain>
    </source>
</reference>
<evidence type="ECO:0000313" key="3">
    <source>
        <dbReference type="Proteomes" id="UP000326671"/>
    </source>
</evidence>
<dbReference type="SUPFAM" id="SSF55166">
    <property type="entry name" value="Hedgehog/DD-peptidase"/>
    <property type="match status" value="1"/>
</dbReference>
<dbReference type="EMBL" id="VYKL01000005">
    <property type="protein sequence ID" value="KAA9031236.1"/>
    <property type="molecule type" value="Genomic_DNA"/>
</dbReference>
<feature type="domain" description="Peptidase M15C" evidence="1">
    <location>
        <begin position="91"/>
        <end position="158"/>
    </location>
</feature>
<dbReference type="OrthoDB" id="9799970at2"/>
<dbReference type="PANTHER" id="PTHR34385">
    <property type="entry name" value="D-ALANYL-D-ALANINE CARBOXYPEPTIDASE"/>
    <property type="match status" value="1"/>
</dbReference>
<comment type="caution">
    <text evidence="2">The sequence shown here is derived from an EMBL/GenBank/DDBJ whole genome shotgun (WGS) entry which is preliminary data.</text>
</comment>